<dbReference type="RefSeq" id="WP_102756269.1">
    <property type="nucleotide sequence ID" value="NZ_CP025791.1"/>
</dbReference>
<dbReference type="NCBIfam" id="TIGR03519">
    <property type="entry name" value="T9SS_PorP_fam"/>
    <property type="match status" value="1"/>
</dbReference>
<proteinExistence type="predicted"/>
<accession>A0A2K9PRE8</accession>
<evidence type="ECO:0000313" key="1">
    <source>
        <dbReference type="EMBL" id="AUP79615.1"/>
    </source>
</evidence>
<keyword evidence="2" id="KW-1185">Reference proteome</keyword>
<reference evidence="1 2" key="1">
    <citation type="submission" date="2018-01" db="EMBL/GenBank/DDBJ databases">
        <title>Complete genome sequence of Flavivirga eckloniae ECD14 isolated from seaweed Ecklonia cava.</title>
        <authorList>
            <person name="Lee J.H."/>
            <person name="Baik K.S."/>
            <person name="Seong C.N."/>
        </authorList>
    </citation>
    <scope>NUCLEOTIDE SEQUENCE [LARGE SCALE GENOMIC DNA]</scope>
    <source>
        <strain evidence="1 2">ECD14</strain>
    </source>
</reference>
<evidence type="ECO:0008006" key="3">
    <source>
        <dbReference type="Google" id="ProtNLM"/>
    </source>
</evidence>
<protein>
    <recommendedName>
        <fullName evidence="3">Type IX secretion system membrane protein PorP/SprF</fullName>
    </recommendedName>
</protein>
<dbReference type="AlphaFoldDB" id="A0A2K9PRE8"/>
<dbReference type="Proteomes" id="UP000235826">
    <property type="component" value="Chromosome"/>
</dbReference>
<dbReference type="EMBL" id="CP025791">
    <property type="protein sequence ID" value="AUP79615.1"/>
    <property type="molecule type" value="Genomic_DNA"/>
</dbReference>
<dbReference type="OrthoDB" id="1172751at2"/>
<gene>
    <name evidence="1" type="ORF">C1H87_13215</name>
</gene>
<name>A0A2K9PRE8_9FLAO</name>
<dbReference type="KEGG" id="fek:C1H87_13215"/>
<organism evidence="1 2">
    <name type="scientific">Flavivirga eckloniae</name>
    <dbReference type="NCBI Taxonomy" id="1803846"/>
    <lineage>
        <taxon>Bacteria</taxon>
        <taxon>Pseudomonadati</taxon>
        <taxon>Bacteroidota</taxon>
        <taxon>Flavobacteriia</taxon>
        <taxon>Flavobacteriales</taxon>
        <taxon>Flavobacteriaceae</taxon>
        <taxon>Flavivirga</taxon>
    </lineage>
</organism>
<evidence type="ECO:0000313" key="2">
    <source>
        <dbReference type="Proteomes" id="UP000235826"/>
    </source>
</evidence>
<dbReference type="InterPro" id="IPR019861">
    <property type="entry name" value="PorP/SprF_Bacteroidetes"/>
</dbReference>
<sequence>MVIKNNISAYAAVLLFFILRTSICIGQQTPLFSEYNYNPFIINAAYAGLTPDAEMSISNSGYFNQFEGSPRSLSLSGHGSIGRDKMGIGAGIIRDEIGVTTSTNFFGAYSYKIFFDFKNNRPNWQHYYPGVLSFGITAGLQQYQDNLLELGITDDPMFDENINTSIPTLGFSFLFNHASFYLGFSTPNILGESLASRDNLNLVNPYYGYLGYRFFNNRYQELMIKPNLLLKYEEGAPVQADINLAVSFKNKFEVGAGYRTSSSINLLLGIYLFKSVRFVYNYNMATNDSPLGNTHGFVLNYRFGNGYRID</sequence>
<dbReference type="Pfam" id="PF11751">
    <property type="entry name" value="PorP_SprF"/>
    <property type="match status" value="1"/>
</dbReference>